<dbReference type="CDD" id="cd05288">
    <property type="entry name" value="PGDH"/>
    <property type="match status" value="1"/>
</dbReference>
<dbReference type="InterPro" id="IPR045010">
    <property type="entry name" value="MDR_fam"/>
</dbReference>
<evidence type="ECO:0000256" key="1">
    <source>
        <dbReference type="ARBA" id="ARBA00023002"/>
    </source>
</evidence>
<dbReference type="Pfam" id="PF16884">
    <property type="entry name" value="ADH_N_2"/>
    <property type="match status" value="1"/>
</dbReference>
<dbReference type="Pfam" id="PF00107">
    <property type="entry name" value="ADH_zinc_N"/>
    <property type="match status" value="1"/>
</dbReference>
<organism evidence="3 4">
    <name type="scientific">Henriciella marina</name>
    <dbReference type="NCBI Taxonomy" id="453851"/>
    <lineage>
        <taxon>Bacteria</taxon>
        <taxon>Pseudomonadati</taxon>
        <taxon>Pseudomonadota</taxon>
        <taxon>Alphaproteobacteria</taxon>
        <taxon>Hyphomonadales</taxon>
        <taxon>Hyphomonadaceae</taxon>
        <taxon>Henriciella</taxon>
    </lineage>
</organism>
<keyword evidence="1" id="KW-0560">Oxidoreductase</keyword>
<protein>
    <submittedName>
        <fullName evidence="3">NADP-dependent oxidoreductase</fullName>
    </submittedName>
</protein>
<sequence length="336" mass="35910">MTDMQNRQIVLESLPEGTLELSHFAVRKAPMPEPGEGELLVKTLYMSLDAANRAWMQGATYRDAVEGGDVMPTYMIGRVVTSRDPAVAENSLVEVEGGWADYVVAKADQAKMIPETSPLSHRLSVLGIAGKTAYFGLLHVGQPKAGETIVVSAAAGSVGTLVGQIGKIMGCRVVGIAGGAEKCAWLVEELGFDAAVDYKAGNLFKDLKANCPDGIDVYFDNVGGSILETVLFQMNLKGRVVCCGAVSQYDKAKPSGPRNVPGLLVVKRLRMEGFIAMDFPEHEAQADTDLSEWASSGQLTVIEDIIEGLENAPSALIGLLNGENRGKRMVRVAPDR</sequence>
<dbReference type="Proteomes" id="UP001083770">
    <property type="component" value="Unassembled WGS sequence"/>
</dbReference>
<dbReference type="Gene3D" id="3.90.180.10">
    <property type="entry name" value="Medium-chain alcohol dehydrogenases, catalytic domain"/>
    <property type="match status" value="1"/>
</dbReference>
<dbReference type="SUPFAM" id="SSF51735">
    <property type="entry name" value="NAD(P)-binding Rossmann-fold domains"/>
    <property type="match status" value="1"/>
</dbReference>
<dbReference type="InterPro" id="IPR013149">
    <property type="entry name" value="ADH-like_C"/>
</dbReference>
<dbReference type="EMBL" id="JAPWGW010000001">
    <property type="protein sequence ID" value="MCZ4296436.1"/>
    <property type="molecule type" value="Genomic_DNA"/>
</dbReference>
<name>A0ABT4LPZ1_9PROT</name>
<keyword evidence="4" id="KW-1185">Reference proteome</keyword>
<feature type="domain" description="Enoyl reductase (ER)" evidence="2">
    <location>
        <begin position="17"/>
        <end position="330"/>
    </location>
</feature>
<dbReference type="PANTHER" id="PTHR43205">
    <property type="entry name" value="PROSTAGLANDIN REDUCTASE"/>
    <property type="match status" value="1"/>
</dbReference>
<comment type="caution">
    <text evidence="3">The sequence shown here is derived from an EMBL/GenBank/DDBJ whole genome shotgun (WGS) entry which is preliminary data.</text>
</comment>
<dbReference type="PANTHER" id="PTHR43205:SF7">
    <property type="entry name" value="PROSTAGLANDIN REDUCTASE 1"/>
    <property type="match status" value="1"/>
</dbReference>
<gene>
    <name evidence="3" type="ORF">O4G74_00050</name>
</gene>
<dbReference type="InterPro" id="IPR011032">
    <property type="entry name" value="GroES-like_sf"/>
</dbReference>
<dbReference type="SMART" id="SM00829">
    <property type="entry name" value="PKS_ER"/>
    <property type="match status" value="1"/>
</dbReference>
<evidence type="ECO:0000313" key="3">
    <source>
        <dbReference type="EMBL" id="MCZ4296436.1"/>
    </source>
</evidence>
<evidence type="ECO:0000313" key="4">
    <source>
        <dbReference type="Proteomes" id="UP001083770"/>
    </source>
</evidence>
<dbReference type="InterPro" id="IPR036291">
    <property type="entry name" value="NAD(P)-bd_dom_sf"/>
</dbReference>
<dbReference type="SUPFAM" id="SSF50129">
    <property type="entry name" value="GroES-like"/>
    <property type="match status" value="1"/>
</dbReference>
<proteinExistence type="predicted"/>
<reference evidence="3" key="1">
    <citation type="submission" date="2022-12" db="EMBL/GenBank/DDBJ databases">
        <title>Bacterial isolates from different developmental stages of Nematostella vectensis.</title>
        <authorList>
            <person name="Fraune S."/>
        </authorList>
    </citation>
    <scope>NUCLEOTIDE SEQUENCE</scope>
    <source>
        <strain evidence="3">G21632-S1</strain>
    </source>
</reference>
<dbReference type="InterPro" id="IPR041694">
    <property type="entry name" value="ADH_N_2"/>
</dbReference>
<dbReference type="InterPro" id="IPR020843">
    <property type="entry name" value="ER"/>
</dbReference>
<accession>A0ABT4LPZ1</accession>
<dbReference type="Gene3D" id="3.40.50.720">
    <property type="entry name" value="NAD(P)-binding Rossmann-like Domain"/>
    <property type="match status" value="1"/>
</dbReference>
<evidence type="ECO:0000259" key="2">
    <source>
        <dbReference type="SMART" id="SM00829"/>
    </source>
</evidence>